<keyword evidence="11" id="KW-1185">Reference proteome</keyword>
<keyword evidence="7 9" id="KW-1133">Transmembrane helix</keyword>
<evidence type="ECO:0000256" key="6">
    <source>
        <dbReference type="ARBA" id="ARBA00022692"/>
    </source>
</evidence>
<evidence type="ECO:0000256" key="5">
    <source>
        <dbReference type="ARBA" id="ARBA00022573"/>
    </source>
</evidence>
<evidence type="ECO:0000256" key="7">
    <source>
        <dbReference type="ARBA" id="ARBA00022989"/>
    </source>
</evidence>
<evidence type="ECO:0000256" key="2">
    <source>
        <dbReference type="ARBA" id="ARBA00004953"/>
    </source>
</evidence>
<keyword evidence="6 9" id="KW-0812">Transmembrane</keyword>
<reference evidence="10" key="1">
    <citation type="submission" date="2013-04" db="EMBL/GenBank/DDBJ databases">
        <title>The genome sequencing project of 58 acetic acid bacteria.</title>
        <authorList>
            <person name="Okamoto-Kainuma A."/>
            <person name="Ishikawa M."/>
            <person name="Umino S."/>
            <person name="Koizumi Y."/>
            <person name="Shiwa Y."/>
            <person name="Yoshikawa H."/>
            <person name="Matsutani M."/>
            <person name="Matsushita K."/>
        </authorList>
    </citation>
    <scope>NUCLEOTIDE SEQUENCE</scope>
    <source>
        <strain evidence="10">NRIC 0228</strain>
    </source>
</reference>
<comment type="subcellular location">
    <subcellularLocation>
        <location evidence="1 9">Cell membrane</location>
        <topology evidence="1 9">Multi-pass membrane protein</topology>
    </subcellularLocation>
</comment>
<evidence type="ECO:0000256" key="3">
    <source>
        <dbReference type="ARBA" id="ARBA00006263"/>
    </source>
</evidence>
<keyword evidence="4 9" id="KW-1003">Cell membrane</keyword>
<protein>
    <recommendedName>
        <fullName evidence="9">Cobalamin biosynthesis protein CobD</fullName>
    </recommendedName>
</protein>
<keyword evidence="5 9" id="KW-0169">Cobalamin biosynthesis</keyword>
<dbReference type="PANTHER" id="PTHR34308:SF1">
    <property type="entry name" value="COBALAMIN BIOSYNTHESIS PROTEIN CBIB"/>
    <property type="match status" value="1"/>
</dbReference>
<dbReference type="Proteomes" id="UP001061070">
    <property type="component" value="Unassembled WGS sequence"/>
</dbReference>
<dbReference type="PANTHER" id="PTHR34308">
    <property type="entry name" value="COBALAMIN BIOSYNTHESIS PROTEIN CBIB"/>
    <property type="match status" value="1"/>
</dbReference>
<dbReference type="NCBIfam" id="TIGR00380">
    <property type="entry name" value="cobal_cbiB"/>
    <property type="match status" value="1"/>
</dbReference>
<evidence type="ECO:0000256" key="9">
    <source>
        <dbReference type="HAMAP-Rule" id="MF_00024"/>
    </source>
</evidence>
<dbReference type="HAMAP" id="MF_00024">
    <property type="entry name" value="CobD_CbiB"/>
    <property type="match status" value="1"/>
</dbReference>
<comment type="similarity">
    <text evidence="3 9">Belongs to the CobD/CbiB family.</text>
</comment>
<comment type="function">
    <text evidence="9">Converts cobyric acid to cobinamide by the addition of aminopropanol on the F carboxylic group.</text>
</comment>
<comment type="caution">
    <text evidence="10">The sequence shown here is derived from an EMBL/GenBank/DDBJ whole genome shotgun (WGS) entry which is preliminary data.</text>
</comment>
<feature type="transmembrane region" description="Helical" evidence="9">
    <location>
        <begin position="66"/>
        <end position="91"/>
    </location>
</feature>
<comment type="pathway">
    <text evidence="2 9">Cofactor biosynthesis; adenosylcobalamin biosynthesis.</text>
</comment>
<dbReference type="RefSeq" id="WP_099182302.1">
    <property type="nucleotide sequence ID" value="NZ_BAQW01000013.1"/>
</dbReference>
<dbReference type="EMBL" id="BAQW01000013">
    <property type="protein sequence ID" value="GBR16456.1"/>
    <property type="molecule type" value="Genomic_DNA"/>
</dbReference>
<organism evidence="10 11">
    <name type="scientific">Gluconobacter frateurii NRIC 0228</name>
    <dbReference type="NCBI Taxonomy" id="1307946"/>
    <lineage>
        <taxon>Bacteria</taxon>
        <taxon>Pseudomonadati</taxon>
        <taxon>Pseudomonadota</taxon>
        <taxon>Alphaproteobacteria</taxon>
        <taxon>Acetobacterales</taxon>
        <taxon>Acetobacteraceae</taxon>
        <taxon>Gluconobacter</taxon>
    </lineage>
</organism>
<evidence type="ECO:0000256" key="1">
    <source>
        <dbReference type="ARBA" id="ARBA00004651"/>
    </source>
</evidence>
<keyword evidence="8 9" id="KW-0472">Membrane</keyword>
<comment type="caution">
    <text evidence="9">Lacks conserved residue(s) required for the propagation of feature annotation.</text>
</comment>
<dbReference type="InterPro" id="IPR004485">
    <property type="entry name" value="Cobalamin_biosynth_CobD/CbiB"/>
</dbReference>
<gene>
    <name evidence="9" type="primary">cobD</name>
    <name evidence="10" type="ORF">AA0228_2779</name>
</gene>
<evidence type="ECO:0000256" key="4">
    <source>
        <dbReference type="ARBA" id="ARBA00022475"/>
    </source>
</evidence>
<sequence length="330" mass="35526">MSVSFLSHTFFVACLACVAEVVFGYPAWLFRLIGHPVTWVGALIARLDRGLNHSKDTSGRRKLYGVIALGVLTATPVLIVSLCLKLLSWMFTPLETHIMEGLAASTLIAQRSLWEHVRAVLDGFESNGLMGGRHAVSMIVGRDPEQLGEAGVVRAAIESLAENFSDGIVAPLFWAALGGLPGATAYKSINTADSMIGHLTSRHAAFGWASAKLDDLVNLPASRLSALWIILGAMTMRGASPSRAFRAVRRDARHHRSPNAGWPEAAMAGALGLRLAGPRVYAGVRVEDHWMGDGRSEATPDDLAKALRLYRRACVVQGAVLISLTSLLWL</sequence>
<dbReference type="Pfam" id="PF03186">
    <property type="entry name" value="CobD_Cbib"/>
    <property type="match status" value="1"/>
</dbReference>
<proteinExistence type="inferred from homology"/>
<evidence type="ECO:0000256" key="8">
    <source>
        <dbReference type="ARBA" id="ARBA00023136"/>
    </source>
</evidence>
<accession>A0ABQ0QEZ0</accession>
<evidence type="ECO:0000313" key="11">
    <source>
        <dbReference type="Proteomes" id="UP001061070"/>
    </source>
</evidence>
<evidence type="ECO:0000313" key="10">
    <source>
        <dbReference type="EMBL" id="GBR16456.1"/>
    </source>
</evidence>
<name>A0ABQ0QEZ0_9PROT</name>